<dbReference type="Gene3D" id="3.40.50.300">
    <property type="entry name" value="P-loop containing nucleotide triphosphate hydrolases"/>
    <property type="match status" value="1"/>
</dbReference>
<dbReference type="Pfam" id="PF13207">
    <property type="entry name" value="AAA_17"/>
    <property type="match status" value="1"/>
</dbReference>
<dbReference type="InterPro" id="IPR027417">
    <property type="entry name" value="P-loop_NTPase"/>
</dbReference>
<dbReference type="PANTHER" id="PTHR41930">
    <property type="entry name" value="UPF0200 PROTEIN MJ1399"/>
    <property type="match status" value="1"/>
</dbReference>
<sequence length="184" mass="20635">MAAELPEIIGLVGPIRAGKTTITKHLVDRYGYSLASNSEVLRKILSDVGMAQSRDNLGSLGNSIFSIFGNDLIARHRVENLHLGKIVVDGIRYTDELARYREVPGFRLIGVQASVETRFERAILDAEVCKDIELTRGKFDELVYSRSELDVPELLSKADRVIYNNDDMAQLWLEVDQAILSWIA</sequence>
<reference evidence="1 2" key="1">
    <citation type="submission" date="2019-06" db="EMBL/GenBank/DDBJ databases">
        <title>Pseudomonas bimorpha sp. nov. isolated from bovine raw milk and skim milk concentrate.</title>
        <authorList>
            <person name="Hofmann K."/>
            <person name="Huptas C."/>
            <person name="Doll E."/>
            <person name="Scherer S."/>
            <person name="Wenning M."/>
        </authorList>
    </citation>
    <scope>NUCLEOTIDE SEQUENCE [LARGE SCALE GENOMIC DNA]</scope>
    <source>
        <strain evidence="1 2">DSM 108989</strain>
    </source>
</reference>
<evidence type="ECO:0000313" key="1">
    <source>
        <dbReference type="EMBL" id="TWR85123.1"/>
    </source>
</evidence>
<dbReference type="Proteomes" id="UP000318428">
    <property type="component" value="Unassembled WGS sequence"/>
</dbReference>
<protein>
    <recommendedName>
        <fullName evidence="3">Dephospho-CoA kinase</fullName>
    </recommendedName>
</protein>
<organism evidence="1 2">
    <name type="scientific">Pseudomonas saxonica</name>
    <dbReference type="NCBI Taxonomy" id="2600598"/>
    <lineage>
        <taxon>Bacteria</taxon>
        <taxon>Pseudomonadati</taxon>
        <taxon>Pseudomonadota</taxon>
        <taxon>Gammaproteobacteria</taxon>
        <taxon>Pseudomonadales</taxon>
        <taxon>Pseudomonadaceae</taxon>
        <taxon>Pseudomonas</taxon>
    </lineage>
</organism>
<keyword evidence="2" id="KW-1185">Reference proteome</keyword>
<dbReference type="PANTHER" id="PTHR41930:SF1">
    <property type="entry name" value="DEPHOSPHO-COA KINASE"/>
    <property type="match status" value="1"/>
</dbReference>
<dbReference type="RefSeq" id="WP_146387778.1">
    <property type="nucleotide sequence ID" value="NZ_VFIO01000015.1"/>
</dbReference>
<dbReference type="EMBL" id="VFIO01000015">
    <property type="protein sequence ID" value="TWR85123.1"/>
    <property type="molecule type" value="Genomic_DNA"/>
</dbReference>
<proteinExistence type="predicted"/>
<name>A0ABY3GBQ3_9PSED</name>
<accession>A0ABY3GBQ3</accession>
<evidence type="ECO:0008006" key="3">
    <source>
        <dbReference type="Google" id="ProtNLM"/>
    </source>
</evidence>
<gene>
    <name evidence="1" type="ORF">FJD38_22865</name>
</gene>
<dbReference type="SUPFAM" id="SSF52540">
    <property type="entry name" value="P-loop containing nucleoside triphosphate hydrolases"/>
    <property type="match status" value="1"/>
</dbReference>
<comment type="caution">
    <text evidence="1">The sequence shown here is derived from an EMBL/GenBank/DDBJ whole genome shotgun (WGS) entry which is preliminary data.</text>
</comment>
<evidence type="ECO:0000313" key="2">
    <source>
        <dbReference type="Proteomes" id="UP000318428"/>
    </source>
</evidence>